<keyword evidence="2" id="KW-1185">Reference proteome</keyword>
<evidence type="ECO:0000313" key="2">
    <source>
        <dbReference type="Proteomes" id="UP001519460"/>
    </source>
</evidence>
<gene>
    <name evidence="1" type="ORF">BaRGS_00030254</name>
</gene>
<dbReference type="Proteomes" id="UP001519460">
    <property type="component" value="Unassembled WGS sequence"/>
</dbReference>
<accession>A0ABD0JUZ7</accession>
<name>A0ABD0JUZ7_9CAEN</name>
<sequence length="138" mass="15462">MGFCCKQKQGLGVRGGDSGGLPGGGENIKSRRRVGKLPLKHRFVYQRSDRVPNRVQLQYLRDADVCGHLSDETHAFASRLNFKQMRLKRNGPVQTTASAKKCALLSVTSPVVVLRHFSLLHCQKSMKPRAHVGQRHKF</sequence>
<dbReference type="EMBL" id="JACVVK020000324">
    <property type="protein sequence ID" value="KAK7478495.1"/>
    <property type="molecule type" value="Genomic_DNA"/>
</dbReference>
<reference evidence="1 2" key="1">
    <citation type="journal article" date="2023" name="Sci. Data">
        <title>Genome assembly of the Korean intertidal mud-creeper Batillaria attramentaria.</title>
        <authorList>
            <person name="Patra A.K."/>
            <person name="Ho P.T."/>
            <person name="Jun S."/>
            <person name="Lee S.J."/>
            <person name="Kim Y."/>
            <person name="Won Y.J."/>
        </authorList>
    </citation>
    <scope>NUCLEOTIDE SEQUENCE [LARGE SCALE GENOMIC DNA]</scope>
    <source>
        <strain evidence="1">Wonlab-2016</strain>
    </source>
</reference>
<comment type="caution">
    <text evidence="1">The sequence shown here is derived from an EMBL/GenBank/DDBJ whole genome shotgun (WGS) entry which is preliminary data.</text>
</comment>
<proteinExistence type="predicted"/>
<protein>
    <submittedName>
        <fullName evidence="1">Uncharacterized protein</fullName>
    </submittedName>
</protein>
<dbReference type="AlphaFoldDB" id="A0ABD0JUZ7"/>
<organism evidence="1 2">
    <name type="scientific">Batillaria attramentaria</name>
    <dbReference type="NCBI Taxonomy" id="370345"/>
    <lineage>
        <taxon>Eukaryota</taxon>
        <taxon>Metazoa</taxon>
        <taxon>Spiralia</taxon>
        <taxon>Lophotrochozoa</taxon>
        <taxon>Mollusca</taxon>
        <taxon>Gastropoda</taxon>
        <taxon>Caenogastropoda</taxon>
        <taxon>Sorbeoconcha</taxon>
        <taxon>Cerithioidea</taxon>
        <taxon>Batillariidae</taxon>
        <taxon>Batillaria</taxon>
    </lineage>
</organism>
<evidence type="ECO:0000313" key="1">
    <source>
        <dbReference type="EMBL" id="KAK7478495.1"/>
    </source>
</evidence>